<comment type="catalytic activity">
    <reaction evidence="1 9">
        <text>a 4-O-methyl-thymidine in DNA + L-cysteinyl-[protein] = a thymidine in DNA + S-methyl-L-cysteinyl-[protein]</text>
        <dbReference type="Rhea" id="RHEA:53428"/>
        <dbReference type="Rhea" id="RHEA-COMP:10131"/>
        <dbReference type="Rhea" id="RHEA-COMP:10132"/>
        <dbReference type="Rhea" id="RHEA-COMP:13555"/>
        <dbReference type="Rhea" id="RHEA-COMP:13556"/>
        <dbReference type="ChEBI" id="CHEBI:29950"/>
        <dbReference type="ChEBI" id="CHEBI:82612"/>
        <dbReference type="ChEBI" id="CHEBI:137386"/>
        <dbReference type="ChEBI" id="CHEBI:137387"/>
        <dbReference type="EC" id="2.1.1.63"/>
    </reaction>
</comment>
<proteinExistence type="inferred from homology"/>
<dbReference type="GO" id="GO:0003908">
    <property type="term" value="F:methylated-DNA-[protein]-cysteine S-methyltransferase activity"/>
    <property type="evidence" value="ECO:0007669"/>
    <property type="project" value="UniProtKB-UniRule"/>
</dbReference>
<dbReference type="InterPro" id="IPR014048">
    <property type="entry name" value="MethylDNA_cys_MeTrfase_DNA-bd"/>
</dbReference>
<dbReference type="SUPFAM" id="SSF53155">
    <property type="entry name" value="Methylated DNA-protein cysteine methyltransferase domain"/>
    <property type="match status" value="1"/>
</dbReference>
<evidence type="ECO:0000259" key="11">
    <source>
        <dbReference type="Pfam" id="PF02870"/>
    </source>
</evidence>
<dbReference type="STRING" id="1218508.JG29_12380"/>
<dbReference type="AlphaFoldDB" id="A0A0F4KQ78"/>
<dbReference type="FunFam" id="1.10.10.10:FF:000214">
    <property type="entry name" value="Methylated-DNA--protein-cysteine methyltransferase"/>
    <property type="match status" value="1"/>
</dbReference>
<dbReference type="CDD" id="cd06445">
    <property type="entry name" value="ATase"/>
    <property type="match status" value="1"/>
</dbReference>
<evidence type="ECO:0000256" key="1">
    <source>
        <dbReference type="ARBA" id="ARBA00001286"/>
    </source>
</evidence>
<dbReference type="SUPFAM" id="SSF46767">
    <property type="entry name" value="Methylated DNA-protein cysteine methyltransferase, C-terminal domain"/>
    <property type="match status" value="1"/>
</dbReference>
<accession>A0A0F4KQ78</accession>
<dbReference type="EMBL" id="JXBZ01000008">
    <property type="protein sequence ID" value="KJY48827.1"/>
    <property type="molecule type" value="Genomic_DNA"/>
</dbReference>
<keyword evidence="3 9" id="KW-0963">Cytoplasm</keyword>
<evidence type="ECO:0000256" key="3">
    <source>
        <dbReference type="ARBA" id="ARBA00022490"/>
    </source>
</evidence>
<dbReference type="InterPro" id="IPR001497">
    <property type="entry name" value="MethylDNA_cys_MeTrfase_AS"/>
</dbReference>
<dbReference type="InterPro" id="IPR036388">
    <property type="entry name" value="WH-like_DNA-bd_sf"/>
</dbReference>
<comment type="catalytic activity">
    <reaction evidence="8 9">
        <text>a 6-O-methyl-2'-deoxyguanosine in DNA + L-cysteinyl-[protein] = S-methyl-L-cysteinyl-[protein] + a 2'-deoxyguanosine in DNA</text>
        <dbReference type="Rhea" id="RHEA:24000"/>
        <dbReference type="Rhea" id="RHEA-COMP:10131"/>
        <dbReference type="Rhea" id="RHEA-COMP:10132"/>
        <dbReference type="Rhea" id="RHEA-COMP:11367"/>
        <dbReference type="Rhea" id="RHEA-COMP:11368"/>
        <dbReference type="ChEBI" id="CHEBI:29950"/>
        <dbReference type="ChEBI" id="CHEBI:82612"/>
        <dbReference type="ChEBI" id="CHEBI:85445"/>
        <dbReference type="ChEBI" id="CHEBI:85448"/>
        <dbReference type="EC" id="2.1.1.63"/>
    </reaction>
</comment>
<dbReference type="Gene3D" id="1.10.10.10">
    <property type="entry name" value="Winged helix-like DNA-binding domain superfamily/Winged helix DNA-binding domain"/>
    <property type="match status" value="1"/>
</dbReference>
<comment type="miscellaneous">
    <text evidence="9">This enzyme catalyzes only one turnover and therefore is not strictly catalytic. According to one definition, an enzyme is a biocatalyst that acts repeatedly and over many reaction cycles.</text>
</comment>
<feature type="active site" description="Nucleophile; methyl group acceptor" evidence="9">
    <location>
        <position position="133"/>
    </location>
</feature>
<dbReference type="HOGENOM" id="CLU_000445_52_2_9"/>
<dbReference type="PANTHER" id="PTHR10815">
    <property type="entry name" value="METHYLATED-DNA--PROTEIN-CYSTEINE METHYLTRANSFERASE"/>
    <property type="match status" value="1"/>
</dbReference>
<feature type="domain" description="Methylguanine DNA methyltransferase ribonuclease-like" evidence="11">
    <location>
        <begin position="6"/>
        <end position="77"/>
    </location>
</feature>
<dbReference type="NCBIfam" id="TIGR00589">
    <property type="entry name" value="ogt"/>
    <property type="match status" value="1"/>
</dbReference>
<dbReference type="EC" id="2.1.1.63" evidence="9"/>
<dbReference type="InterPro" id="IPR023546">
    <property type="entry name" value="MGMT"/>
</dbReference>
<dbReference type="PATRIC" id="fig|1218508.4.peg.1226"/>
<gene>
    <name evidence="12" type="primary">ogt</name>
    <name evidence="12" type="ORF">JG29_12380</name>
</gene>
<keyword evidence="5 9" id="KW-0808">Transferase</keyword>
<keyword evidence="13" id="KW-1185">Reference proteome</keyword>
<comment type="function">
    <text evidence="9">Involved in the cellular defense against the biological effects of O6-methylguanine (O6-MeG) and O4-methylthymine (O4-MeT) in DNA. Repairs the methylated nucleobase in DNA by stoichiometrically transferring the methyl group to a cysteine residue in the enzyme. This is a suicide reaction: the enzyme is irreversibly inactivated.</text>
</comment>
<sequence>MKKLFNATITSPLGPLLIVATAQQLLAVWMQDQKYFGHKIDLKSLSGQQNHLTDAASRWLQQYFAGQKPQVTALPLNPQGTAFQRQVWQAISQIPYGQVKTYQQLAEDLQRPHSARAIGQAVGHNPISIIIPCHRVVGSQGQLTGYAGGLSRKRWLLNHEQK</sequence>
<dbReference type="GO" id="GO:0006307">
    <property type="term" value="P:DNA alkylation repair"/>
    <property type="evidence" value="ECO:0007669"/>
    <property type="project" value="UniProtKB-UniRule"/>
</dbReference>
<comment type="similarity">
    <text evidence="2 9">Belongs to the MGMT family.</text>
</comment>
<keyword evidence="4 9" id="KW-0489">Methyltransferase</keyword>
<dbReference type="Pfam" id="PF02870">
    <property type="entry name" value="Methyltransf_1N"/>
    <property type="match status" value="1"/>
</dbReference>
<keyword evidence="6 9" id="KW-0227">DNA damage</keyword>
<dbReference type="OrthoDB" id="9802228at2"/>
<comment type="subcellular location">
    <subcellularLocation>
        <location evidence="9">Cytoplasm</location>
    </subcellularLocation>
</comment>
<reference evidence="12 13" key="1">
    <citation type="submission" date="2014-12" db="EMBL/GenBank/DDBJ databases">
        <title>Comparative genomics of the lactic acid bacteria isolated from the honey bee gut.</title>
        <authorList>
            <person name="Ellegaard K.M."/>
            <person name="Tamarit D."/>
            <person name="Javelind E."/>
            <person name="Olofsson T."/>
            <person name="Andersson S.G."/>
            <person name="Vasquez A."/>
        </authorList>
    </citation>
    <scope>NUCLEOTIDE SEQUENCE [LARGE SCALE GENOMIC DNA]</scope>
    <source>
        <strain evidence="12 13">Hon2</strain>
    </source>
</reference>
<protein>
    <recommendedName>
        <fullName evidence="9">Methylated-DNA--protein-cysteine methyltransferase</fullName>
        <ecNumber evidence="9">2.1.1.63</ecNumber>
    </recommendedName>
    <alternativeName>
        <fullName evidence="9">6-O-methylguanine-DNA methyltransferase</fullName>
        <shortName evidence="9">MGMT</shortName>
    </alternativeName>
    <alternativeName>
        <fullName evidence="9">O-6-methylguanine-DNA-alkyltransferase</fullName>
    </alternativeName>
</protein>
<dbReference type="PANTHER" id="PTHR10815:SF5">
    <property type="entry name" value="METHYLATED-DNA--PROTEIN-CYSTEINE METHYLTRANSFERASE"/>
    <property type="match status" value="1"/>
</dbReference>
<evidence type="ECO:0000313" key="12">
    <source>
        <dbReference type="EMBL" id="KJY48827.1"/>
    </source>
</evidence>
<name>A0A0F4KQ78_9LACO</name>
<evidence type="ECO:0000313" key="13">
    <source>
        <dbReference type="Proteomes" id="UP000033695"/>
    </source>
</evidence>
<evidence type="ECO:0000256" key="7">
    <source>
        <dbReference type="ARBA" id="ARBA00023204"/>
    </source>
</evidence>
<dbReference type="RefSeq" id="WP_045923080.1">
    <property type="nucleotide sequence ID" value="NZ_JBHTHW010000008.1"/>
</dbReference>
<evidence type="ECO:0000256" key="2">
    <source>
        <dbReference type="ARBA" id="ARBA00008711"/>
    </source>
</evidence>
<evidence type="ECO:0000256" key="4">
    <source>
        <dbReference type="ARBA" id="ARBA00022603"/>
    </source>
</evidence>
<evidence type="ECO:0000256" key="6">
    <source>
        <dbReference type="ARBA" id="ARBA00022763"/>
    </source>
</evidence>
<dbReference type="InterPro" id="IPR008332">
    <property type="entry name" value="MethylG_MeTrfase_N"/>
</dbReference>
<comment type="caution">
    <text evidence="12">The sequence shown here is derived from an EMBL/GenBank/DDBJ whole genome shotgun (WGS) entry which is preliminary data.</text>
</comment>
<dbReference type="Proteomes" id="UP000033695">
    <property type="component" value="Unassembled WGS sequence"/>
</dbReference>
<keyword evidence="7 9" id="KW-0234">DNA repair</keyword>
<evidence type="ECO:0000256" key="5">
    <source>
        <dbReference type="ARBA" id="ARBA00022679"/>
    </source>
</evidence>
<dbReference type="PROSITE" id="PS00374">
    <property type="entry name" value="MGMT"/>
    <property type="match status" value="1"/>
</dbReference>
<organism evidence="12 13">
    <name type="scientific">Bombilactobacillus mellis</name>
    <dbReference type="NCBI Taxonomy" id="1218508"/>
    <lineage>
        <taxon>Bacteria</taxon>
        <taxon>Bacillati</taxon>
        <taxon>Bacillota</taxon>
        <taxon>Bacilli</taxon>
        <taxon>Lactobacillales</taxon>
        <taxon>Lactobacillaceae</taxon>
        <taxon>Bombilactobacillus</taxon>
    </lineage>
</organism>
<dbReference type="Pfam" id="PF01035">
    <property type="entry name" value="DNA_binding_1"/>
    <property type="match status" value="1"/>
</dbReference>
<dbReference type="HAMAP" id="MF_00772">
    <property type="entry name" value="OGT"/>
    <property type="match status" value="1"/>
</dbReference>
<evidence type="ECO:0000256" key="9">
    <source>
        <dbReference type="HAMAP-Rule" id="MF_00772"/>
    </source>
</evidence>
<dbReference type="InterPro" id="IPR036631">
    <property type="entry name" value="MGMT_N_sf"/>
</dbReference>
<evidence type="ECO:0000259" key="10">
    <source>
        <dbReference type="Pfam" id="PF01035"/>
    </source>
</evidence>
<dbReference type="Gene3D" id="3.30.160.70">
    <property type="entry name" value="Methylated DNA-protein cysteine methyltransferase domain"/>
    <property type="match status" value="1"/>
</dbReference>
<dbReference type="GO" id="GO:0005737">
    <property type="term" value="C:cytoplasm"/>
    <property type="evidence" value="ECO:0007669"/>
    <property type="project" value="UniProtKB-SubCell"/>
</dbReference>
<dbReference type="InterPro" id="IPR036217">
    <property type="entry name" value="MethylDNA_cys_MeTrfase_DNAb"/>
</dbReference>
<dbReference type="GO" id="GO:0032259">
    <property type="term" value="P:methylation"/>
    <property type="evidence" value="ECO:0007669"/>
    <property type="project" value="UniProtKB-KW"/>
</dbReference>
<evidence type="ECO:0000256" key="8">
    <source>
        <dbReference type="ARBA" id="ARBA00049348"/>
    </source>
</evidence>
<feature type="domain" description="Methylated-DNA-[protein]-cysteine S-methyltransferase DNA binding" evidence="10">
    <location>
        <begin position="82"/>
        <end position="161"/>
    </location>
</feature>